<keyword evidence="4" id="KW-0406">Ion transport</keyword>
<keyword evidence="2" id="KW-0472">Membrane</keyword>
<dbReference type="PRINTS" id="PR00169">
    <property type="entry name" value="KCHANNEL"/>
</dbReference>
<dbReference type="RefSeq" id="WP_289214711.1">
    <property type="nucleotide sequence ID" value="NZ_JAPVRC010000001.1"/>
</dbReference>
<feature type="transmembrane region" description="Helical" evidence="2">
    <location>
        <begin position="49"/>
        <end position="67"/>
    </location>
</feature>
<name>A0ABW2K2M4_9BACI</name>
<gene>
    <name evidence="4" type="ORF">ACFQMN_05200</name>
</gene>
<dbReference type="PANTHER" id="PTHR43833:SF9">
    <property type="entry name" value="POTASSIUM CHANNEL PROTEIN YUGO-RELATED"/>
    <property type="match status" value="1"/>
</dbReference>
<organism evidence="4 5">
    <name type="scientific">Halobacillus campisalis</name>
    <dbReference type="NCBI Taxonomy" id="435909"/>
    <lineage>
        <taxon>Bacteria</taxon>
        <taxon>Bacillati</taxon>
        <taxon>Bacillota</taxon>
        <taxon>Bacilli</taxon>
        <taxon>Bacillales</taxon>
        <taxon>Bacillaceae</taxon>
        <taxon>Halobacillus</taxon>
    </lineage>
</organism>
<feature type="transmembrane region" description="Helical" evidence="2">
    <location>
        <begin position="16"/>
        <end position="37"/>
    </location>
</feature>
<dbReference type="SUPFAM" id="SSF51735">
    <property type="entry name" value="NAD(P)-binding Rossmann-fold domains"/>
    <property type="match status" value="1"/>
</dbReference>
<dbReference type="InterPro" id="IPR036291">
    <property type="entry name" value="NAD(P)-bd_dom_sf"/>
</dbReference>
<dbReference type="InterPro" id="IPR013099">
    <property type="entry name" value="K_chnl_dom"/>
</dbReference>
<keyword evidence="4" id="KW-0813">Transport</keyword>
<proteinExistence type="predicted"/>
<comment type="caution">
    <text evidence="4">The sequence shown here is derived from an EMBL/GenBank/DDBJ whole genome shotgun (WGS) entry which is preliminary data.</text>
</comment>
<sequence length="339" mass="38294">MLILRRLFKKMIKINNYFLFISSAVLVILSSILIVIVEKENFPNYFDGFWWVMTTVTTVGYGDYYPVTIAGRSIAIVLYVLGIGLIGVVIGKIIDGFAVFRKKRVEGDIVYKDMKHFIIIGWSQKAKFAIDEILGTNKEVDIVVIDTLKEAPLLSENIHYIKGDASDTETLKKANLEKARAVLVFADDKLGNGQMIDGKSLLIASTIESSAPHVHTVVEVMEERHIKNFQHAQVNEFIVSNETISSLAVRSAFRKGVSGIFSQLLSRSVGDDLYYVPTQKHWTTFRDAFEDLLKEGATLIADRNDLNVNRRLDEELTDEAELYVICDDETYKKLLRKGS</sequence>
<dbReference type="SUPFAM" id="SSF81324">
    <property type="entry name" value="Voltage-gated potassium channels"/>
    <property type="match status" value="1"/>
</dbReference>
<dbReference type="GO" id="GO:0034220">
    <property type="term" value="P:monoatomic ion transmembrane transport"/>
    <property type="evidence" value="ECO:0007669"/>
    <property type="project" value="UniProtKB-KW"/>
</dbReference>
<feature type="domain" description="RCK N-terminal" evidence="3">
    <location>
        <begin position="114"/>
        <end position="239"/>
    </location>
</feature>
<dbReference type="Gene3D" id="3.40.50.720">
    <property type="entry name" value="NAD(P)-binding Rossmann-like Domain"/>
    <property type="match status" value="1"/>
</dbReference>
<dbReference type="PROSITE" id="PS51201">
    <property type="entry name" value="RCK_N"/>
    <property type="match status" value="1"/>
</dbReference>
<dbReference type="Pfam" id="PF02254">
    <property type="entry name" value="TrkA_N"/>
    <property type="match status" value="1"/>
</dbReference>
<evidence type="ECO:0000256" key="2">
    <source>
        <dbReference type="SAM" id="Phobius"/>
    </source>
</evidence>
<dbReference type="Gene3D" id="1.10.287.70">
    <property type="match status" value="1"/>
</dbReference>
<dbReference type="Pfam" id="PF07885">
    <property type="entry name" value="Ion_trans_2"/>
    <property type="match status" value="1"/>
</dbReference>
<evidence type="ECO:0000313" key="4">
    <source>
        <dbReference type="EMBL" id="MFC7320266.1"/>
    </source>
</evidence>
<dbReference type="InterPro" id="IPR050721">
    <property type="entry name" value="Trk_Ktr_HKT_K-transport"/>
</dbReference>
<evidence type="ECO:0000259" key="3">
    <source>
        <dbReference type="PROSITE" id="PS51201"/>
    </source>
</evidence>
<reference evidence="5" key="1">
    <citation type="journal article" date="2019" name="Int. J. Syst. Evol. Microbiol.">
        <title>The Global Catalogue of Microorganisms (GCM) 10K type strain sequencing project: providing services to taxonomists for standard genome sequencing and annotation.</title>
        <authorList>
            <consortium name="The Broad Institute Genomics Platform"/>
            <consortium name="The Broad Institute Genome Sequencing Center for Infectious Disease"/>
            <person name="Wu L."/>
            <person name="Ma J."/>
        </authorList>
    </citation>
    <scope>NUCLEOTIDE SEQUENCE [LARGE SCALE GENOMIC DNA]</scope>
    <source>
        <strain evidence="5">CCUG 73951</strain>
    </source>
</reference>
<keyword evidence="4" id="KW-0407">Ion channel</keyword>
<evidence type="ECO:0000313" key="5">
    <source>
        <dbReference type="Proteomes" id="UP001596494"/>
    </source>
</evidence>
<dbReference type="Proteomes" id="UP001596494">
    <property type="component" value="Unassembled WGS sequence"/>
</dbReference>
<keyword evidence="2" id="KW-0812">Transmembrane</keyword>
<evidence type="ECO:0000256" key="1">
    <source>
        <dbReference type="ARBA" id="ARBA00004651"/>
    </source>
</evidence>
<dbReference type="InterPro" id="IPR003148">
    <property type="entry name" value="RCK_N"/>
</dbReference>
<dbReference type="PANTHER" id="PTHR43833">
    <property type="entry name" value="POTASSIUM CHANNEL PROTEIN 2-RELATED-RELATED"/>
    <property type="match status" value="1"/>
</dbReference>
<comment type="subcellular location">
    <subcellularLocation>
        <location evidence="1">Cell membrane</location>
        <topology evidence="1">Multi-pass membrane protein</topology>
    </subcellularLocation>
</comment>
<dbReference type="EMBL" id="JBHTBY010000005">
    <property type="protein sequence ID" value="MFC7320266.1"/>
    <property type="molecule type" value="Genomic_DNA"/>
</dbReference>
<protein>
    <submittedName>
        <fullName evidence="4">Potassium channel family protein</fullName>
    </submittedName>
</protein>
<feature type="transmembrane region" description="Helical" evidence="2">
    <location>
        <begin position="74"/>
        <end position="94"/>
    </location>
</feature>
<accession>A0ABW2K2M4</accession>
<keyword evidence="2" id="KW-1133">Transmembrane helix</keyword>
<keyword evidence="5" id="KW-1185">Reference proteome</keyword>